<keyword evidence="4" id="KW-0597">Phosphoprotein</keyword>
<evidence type="ECO:0000256" key="10">
    <source>
        <dbReference type="ARBA" id="ARBA00023136"/>
    </source>
</evidence>
<evidence type="ECO:0000256" key="1">
    <source>
        <dbReference type="ARBA" id="ARBA00000085"/>
    </source>
</evidence>
<name>A0A4R8M347_9BACT</name>
<dbReference type="InterPro" id="IPR005467">
    <property type="entry name" value="His_kinase_dom"/>
</dbReference>
<dbReference type="CDD" id="cd00075">
    <property type="entry name" value="HATPase"/>
    <property type="match status" value="1"/>
</dbReference>
<dbReference type="Gene3D" id="3.30.565.10">
    <property type="entry name" value="Histidine kinase-like ATPase, C-terminal domain"/>
    <property type="match status" value="1"/>
</dbReference>
<dbReference type="EC" id="2.7.13.3" evidence="3"/>
<sequence>MKRPLPLAARLTLSFILVAALFSATLAVVLELIIDRQFLGYIEEVREKKHGEIVRYFEQIYAKDRSWSADSGTEIAEQAMMDGSVVALLDGDGKVLWSMDREMVELHYRMMGHEGSEYGEREYPVLFSGTRVGSVRVGNFTGAHLSPEDAAFRRSLRRGVPAASAVGVLAAVVLSLFLSRRLSRPLRRTTDLAERLRRGELSVRIRERFGTNELDSLADALNFLAQSLEEQEKLRRQLTRDVSHELRTPLNALNALVEACLDGVMEPTPERLEDCREEIARLVTLTRDLERLSDLEGDVLTLSAERLDLAEAARSAARSFEPLCLRKGVSLEVRAEEGIFVSADGDKLRQTLVNLLANAVEYTPPGGSITVRAFRDGDRTRLAVSDTGIGMAPEELPRIFERFYRVDRSRSRSSGGSGIGLAIVDRIAAAHGWKILAESEPGRGSVFTVEFPDR</sequence>
<feature type="coiled-coil region" evidence="11">
    <location>
        <begin position="214"/>
        <end position="241"/>
    </location>
</feature>
<dbReference type="InterPro" id="IPR004358">
    <property type="entry name" value="Sig_transdc_His_kin-like_C"/>
</dbReference>
<evidence type="ECO:0000256" key="2">
    <source>
        <dbReference type="ARBA" id="ARBA00004370"/>
    </source>
</evidence>
<evidence type="ECO:0000256" key="11">
    <source>
        <dbReference type="SAM" id="Coils"/>
    </source>
</evidence>
<dbReference type="PANTHER" id="PTHR45436">
    <property type="entry name" value="SENSOR HISTIDINE KINASE YKOH"/>
    <property type="match status" value="1"/>
</dbReference>
<dbReference type="InterPro" id="IPR003661">
    <property type="entry name" value="HisK_dim/P_dom"/>
</dbReference>
<dbReference type="CDD" id="cd06225">
    <property type="entry name" value="HAMP"/>
    <property type="match status" value="1"/>
</dbReference>
<dbReference type="PROSITE" id="PS50885">
    <property type="entry name" value="HAMP"/>
    <property type="match status" value="1"/>
</dbReference>
<dbReference type="OrthoDB" id="9813151at2"/>
<keyword evidence="6 12" id="KW-0812">Transmembrane</keyword>
<keyword evidence="7 15" id="KW-0418">Kinase</keyword>
<dbReference type="GO" id="GO:0000155">
    <property type="term" value="F:phosphorelay sensor kinase activity"/>
    <property type="evidence" value="ECO:0007669"/>
    <property type="project" value="InterPro"/>
</dbReference>
<organism evidence="15 16">
    <name type="scientific">Aminivibrio pyruvatiphilus</name>
    <dbReference type="NCBI Taxonomy" id="1005740"/>
    <lineage>
        <taxon>Bacteria</taxon>
        <taxon>Thermotogati</taxon>
        <taxon>Synergistota</taxon>
        <taxon>Synergistia</taxon>
        <taxon>Synergistales</taxon>
        <taxon>Aminobacteriaceae</taxon>
        <taxon>Aminivibrio</taxon>
    </lineage>
</organism>
<feature type="transmembrane region" description="Helical" evidence="12">
    <location>
        <begin position="159"/>
        <end position="178"/>
    </location>
</feature>
<dbReference type="SUPFAM" id="SSF47384">
    <property type="entry name" value="Homodimeric domain of signal transducing histidine kinase"/>
    <property type="match status" value="1"/>
</dbReference>
<proteinExistence type="predicted"/>
<keyword evidence="10 12" id="KW-0472">Membrane</keyword>
<dbReference type="Gene3D" id="1.10.287.130">
    <property type="match status" value="1"/>
</dbReference>
<evidence type="ECO:0000256" key="12">
    <source>
        <dbReference type="SAM" id="Phobius"/>
    </source>
</evidence>
<dbReference type="RefSeq" id="WP_133958622.1">
    <property type="nucleotide sequence ID" value="NZ_SORI01000018.1"/>
</dbReference>
<dbReference type="Pfam" id="PF00672">
    <property type="entry name" value="HAMP"/>
    <property type="match status" value="1"/>
</dbReference>
<evidence type="ECO:0000256" key="5">
    <source>
        <dbReference type="ARBA" id="ARBA00022679"/>
    </source>
</evidence>
<feature type="domain" description="HAMP" evidence="14">
    <location>
        <begin position="180"/>
        <end position="233"/>
    </location>
</feature>
<dbReference type="SMART" id="SM00387">
    <property type="entry name" value="HATPase_c"/>
    <property type="match status" value="1"/>
</dbReference>
<dbReference type="CDD" id="cd00082">
    <property type="entry name" value="HisKA"/>
    <property type="match status" value="1"/>
</dbReference>
<evidence type="ECO:0000256" key="4">
    <source>
        <dbReference type="ARBA" id="ARBA00022553"/>
    </source>
</evidence>
<evidence type="ECO:0000259" key="14">
    <source>
        <dbReference type="PROSITE" id="PS50885"/>
    </source>
</evidence>
<dbReference type="InterPro" id="IPR003660">
    <property type="entry name" value="HAMP_dom"/>
</dbReference>
<dbReference type="PANTHER" id="PTHR45436:SF5">
    <property type="entry name" value="SENSOR HISTIDINE KINASE TRCS"/>
    <property type="match status" value="1"/>
</dbReference>
<dbReference type="EMBL" id="SORI01000018">
    <property type="protein sequence ID" value="TDY56697.1"/>
    <property type="molecule type" value="Genomic_DNA"/>
</dbReference>
<gene>
    <name evidence="15" type="ORF">C8D99_11853</name>
</gene>
<dbReference type="AlphaFoldDB" id="A0A4R8M347"/>
<evidence type="ECO:0000259" key="13">
    <source>
        <dbReference type="PROSITE" id="PS50109"/>
    </source>
</evidence>
<dbReference type="SMART" id="SM00304">
    <property type="entry name" value="HAMP"/>
    <property type="match status" value="1"/>
</dbReference>
<dbReference type="SUPFAM" id="SSF158472">
    <property type="entry name" value="HAMP domain-like"/>
    <property type="match status" value="1"/>
</dbReference>
<evidence type="ECO:0000256" key="9">
    <source>
        <dbReference type="ARBA" id="ARBA00023012"/>
    </source>
</evidence>
<comment type="caution">
    <text evidence="15">The sequence shown here is derived from an EMBL/GenBank/DDBJ whole genome shotgun (WGS) entry which is preliminary data.</text>
</comment>
<reference evidence="15 16" key="1">
    <citation type="submission" date="2019-03" db="EMBL/GenBank/DDBJ databases">
        <title>Genomic Encyclopedia of Type Strains, Phase IV (KMG-IV): sequencing the most valuable type-strain genomes for metagenomic binning, comparative biology and taxonomic classification.</title>
        <authorList>
            <person name="Goeker M."/>
        </authorList>
    </citation>
    <scope>NUCLEOTIDE SEQUENCE [LARGE SCALE GENOMIC DNA]</scope>
    <source>
        <strain evidence="15 16">DSM 25964</strain>
    </source>
</reference>
<evidence type="ECO:0000256" key="8">
    <source>
        <dbReference type="ARBA" id="ARBA00022989"/>
    </source>
</evidence>
<evidence type="ECO:0000313" key="16">
    <source>
        <dbReference type="Proteomes" id="UP000295066"/>
    </source>
</evidence>
<dbReference type="Pfam" id="PF02518">
    <property type="entry name" value="HATPase_c"/>
    <property type="match status" value="1"/>
</dbReference>
<dbReference type="SMART" id="SM00388">
    <property type="entry name" value="HisKA"/>
    <property type="match status" value="1"/>
</dbReference>
<evidence type="ECO:0000313" key="15">
    <source>
        <dbReference type="EMBL" id="TDY56697.1"/>
    </source>
</evidence>
<comment type="catalytic activity">
    <reaction evidence="1">
        <text>ATP + protein L-histidine = ADP + protein N-phospho-L-histidine.</text>
        <dbReference type="EC" id="2.7.13.3"/>
    </reaction>
</comment>
<comment type="subcellular location">
    <subcellularLocation>
        <location evidence="2">Membrane</location>
    </subcellularLocation>
</comment>
<dbReference type="Pfam" id="PF00512">
    <property type="entry name" value="HisKA"/>
    <property type="match status" value="1"/>
</dbReference>
<dbReference type="PROSITE" id="PS50109">
    <property type="entry name" value="HIS_KIN"/>
    <property type="match status" value="1"/>
</dbReference>
<evidence type="ECO:0000256" key="7">
    <source>
        <dbReference type="ARBA" id="ARBA00022777"/>
    </source>
</evidence>
<keyword evidence="11" id="KW-0175">Coiled coil</keyword>
<evidence type="ECO:0000256" key="3">
    <source>
        <dbReference type="ARBA" id="ARBA00012438"/>
    </source>
</evidence>
<dbReference type="InterPro" id="IPR036890">
    <property type="entry name" value="HATPase_C_sf"/>
</dbReference>
<dbReference type="Gene3D" id="6.10.340.10">
    <property type="match status" value="1"/>
</dbReference>
<dbReference type="PRINTS" id="PR00344">
    <property type="entry name" value="BCTRLSENSOR"/>
</dbReference>
<dbReference type="GO" id="GO:0005886">
    <property type="term" value="C:plasma membrane"/>
    <property type="evidence" value="ECO:0007669"/>
    <property type="project" value="TreeGrafter"/>
</dbReference>
<protein>
    <recommendedName>
        <fullName evidence="3">histidine kinase</fullName>
        <ecNumber evidence="3">2.7.13.3</ecNumber>
    </recommendedName>
</protein>
<dbReference type="SUPFAM" id="SSF55874">
    <property type="entry name" value="ATPase domain of HSP90 chaperone/DNA topoisomerase II/histidine kinase"/>
    <property type="match status" value="1"/>
</dbReference>
<evidence type="ECO:0000256" key="6">
    <source>
        <dbReference type="ARBA" id="ARBA00022692"/>
    </source>
</evidence>
<keyword evidence="5" id="KW-0808">Transferase</keyword>
<keyword evidence="8 12" id="KW-1133">Transmembrane helix</keyword>
<dbReference type="InterPro" id="IPR003594">
    <property type="entry name" value="HATPase_dom"/>
</dbReference>
<dbReference type="InterPro" id="IPR050428">
    <property type="entry name" value="TCS_sensor_his_kinase"/>
</dbReference>
<feature type="domain" description="Histidine kinase" evidence="13">
    <location>
        <begin position="241"/>
        <end position="454"/>
    </location>
</feature>
<keyword evidence="16" id="KW-1185">Reference proteome</keyword>
<keyword evidence="9" id="KW-0902">Two-component regulatory system</keyword>
<dbReference type="InterPro" id="IPR036097">
    <property type="entry name" value="HisK_dim/P_sf"/>
</dbReference>
<dbReference type="FunFam" id="3.30.565.10:FF:000006">
    <property type="entry name" value="Sensor histidine kinase WalK"/>
    <property type="match status" value="1"/>
</dbReference>
<accession>A0A4R8M347</accession>
<dbReference type="Proteomes" id="UP000295066">
    <property type="component" value="Unassembled WGS sequence"/>
</dbReference>